<comment type="caution">
    <text evidence="1">The sequence shown here is derived from an EMBL/GenBank/DDBJ whole genome shotgun (WGS) entry which is preliminary data.</text>
</comment>
<reference evidence="1 2" key="1">
    <citation type="journal article" date="2021" name="BMC Genomics">
        <title>Datura genome reveals duplications of psychoactive alkaloid biosynthetic genes and high mutation rate following tissue culture.</title>
        <authorList>
            <person name="Rajewski A."/>
            <person name="Carter-House D."/>
            <person name="Stajich J."/>
            <person name="Litt A."/>
        </authorList>
    </citation>
    <scope>NUCLEOTIDE SEQUENCE [LARGE SCALE GENOMIC DNA]</scope>
    <source>
        <strain evidence="1">AR-01</strain>
    </source>
</reference>
<protein>
    <submittedName>
        <fullName evidence="1">Uncharacterized protein</fullName>
    </submittedName>
</protein>
<organism evidence="1 2">
    <name type="scientific">Datura stramonium</name>
    <name type="common">Jimsonweed</name>
    <name type="synonym">Common thornapple</name>
    <dbReference type="NCBI Taxonomy" id="4076"/>
    <lineage>
        <taxon>Eukaryota</taxon>
        <taxon>Viridiplantae</taxon>
        <taxon>Streptophyta</taxon>
        <taxon>Embryophyta</taxon>
        <taxon>Tracheophyta</taxon>
        <taxon>Spermatophyta</taxon>
        <taxon>Magnoliopsida</taxon>
        <taxon>eudicotyledons</taxon>
        <taxon>Gunneridae</taxon>
        <taxon>Pentapetalae</taxon>
        <taxon>asterids</taxon>
        <taxon>lamiids</taxon>
        <taxon>Solanales</taxon>
        <taxon>Solanaceae</taxon>
        <taxon>Solanoideae</taxon>
        <taxon>Datureae</taxon>
        <taxon>Datura</taxon>
    </lineage>
</organism>
<name>A0ABS8VLB4_DATST</name>
<evidence type="ECO:0000313" key="1">
    <source>
        <dbReference type="EMBL" id="MCE0481122.1"/>
    </source>
</evidence>
<accession>A0ABS8VLB4</accession>
<keyword evidence="2" id="KW-1185">Reference proteome</keyword>
<evidence type="ECO:0000313" key="2">
    <source>
        <dbReference type="Proteomes" id="UP000823775"/>
    </source>
</evidence>
<gene>
    <name evidence="1" type="ORF">HAX54_038537</name>
</gene>
<dbReference type="EMBL" id="JACEIK010005267">
    <property type="protein sequence ID" value="MCE0481122.1"/>
    <property type="molecule type" value="Genomic_DNA"/>
</dbReference>
<dbReference type="Proteomes" id="UP000823775">
    <property type="component" value="Unassembled WGS sequence"/>
</dbReference>
<sequence>MTKLPPEAYLWVSTRGIANNVGIGVSSSAFSGLVRPFVRWQRPSRRALSAASGRYYSHASILINVPYKKLDSSRPCVTADSDLGCVAPADVEIPQTA</sequence>
<proteinExistence type="predicted"/>